<comment type="caution">
    <text evidence="3">The sequence shown here is derived from an EMBL/GenBank/DDBJ whole genome shotgun (WGS) entry which is preliminary data.</text>
</comment>
<dbReference type="EMBL" id="JAOQAZ010000018">
    <property type="protein sequence ID" value="KAJ4256721.1"/>
    <property type="molecule type" value="Genomic_DNA"/>
</dbReference>
<gene>
    <name evidence="3" type="ORF">NW762_008817</name>
</gene>
<dbReference type="Proteomes" id="UP001152049">
    <property type="component" value="Unassembled WGS sequence"/>
</dbReference>
<organism evidence="3 4">
    <name type="scientific">Fusarium torreyae</name>
    <dbReference type="NCBI Taxonomy" id="1237075"/>
    <lineage>
        <taxon>Eukaryota</taxon>
        <taxon>Fungi</taxon>
        <taxon>Dikarya</taxon>
        <taxon>Ascomycota</taxon>
        <taxon>Pezizomycotina</taxon>
        <taxon>Sordariomycetes</taxon>
        <taxon>Hypocreomycetidae</taxon>
        <taxon>Hypocreales</taxon>
        <taxon>Nectriaceae</taxon>
        <taxon>Fusarium</taxon>
    </lineage>
</organism>
<evidence type="ECO:0000256" key="1">
    <source>
        <dbReference type="SAM" id="MobiDB-lite"/>
    </source>
</evidence>
<evidence type="ECO:0000313" key="3">
    <source>
        <dbReference type="EMBL" id="KAJ4256721.1"/>
    </source>
</evidence>
<feature type="domain" description="Oxidoreductase acuF-like C2H2 type zinc-finger" evidence="2">
    <location>
        <begin position="253"/>
        <end position="281"/>
    </location>
</feature>
<evidence type="ECO:0000259" key="2">
    <source>
        <dbReference type="Pfam" id="PF26082"/>
    </source>
</evidence>
<evidence type="ECO:0000313" key="4">
    <source>
        <dbReference type="Proteomes" id="UP001152049"/>
    </source>
</evidence>
<accession>A0A9W8RXS3</accession>
<dbReference type="OrthoDB" id="20872at2759"/>
<dbReference type="Pfam" id="PF26082">
    <property type="entry name" value="zf-C2H2_AcuF"/>
    <property type="match status" value="1"/>
</dbReference>
<feature type="compositionally biased region" description="Acidic residues" evidence="1">
    <location>
        <begin position="391"/>
        <end position="400"/>
    </location>
</feature>
<sequence>MEEPSGQRAHSSASDIPVIPDVPSPSAARNHPREKSLVARLCCESLDVFQAIIKLFKASIYVAIFEEKALISFRRSLDRLQLWSDDYGICAGRQDANLAKSTSLRRATLKILISISEILFENSGTDYGSDNILEISEDLKTDTLCLMELGPMFESPALDSIVEQYVSEIGPSTKALPDLYKERMRLWFPKAHDSLLSRLSKAAVGRYWRCQQIREYGTSSPEGLSTAERFRSPEGIMDHMTDIPPLPERAKQGEPFICFACGQVVCLTTDEAWKRHVYQDLPPWQCLEDECPFTSVFQAQEDWVAHLDYEHKFALGSVAFECPLCLNSTGPGEGSDRLHLNHLSNHLEKISLMSLPSQSHKGFVFQPLGKKSSTKGASRKKPYSAPKLIIEDEGIGSDEE</sequence>
<dbReference type="InterPro" id="IPR058925">
    <property type="entry name" value="zf-C2H2_AcuF"/>
</dbReference>
<name>A0A9W8RXS3_9HYPO</name>
<feature type="region of interest" description="Disordered" evidence="1">
    <location>
        <begin position="368"/>
        <end position="400"/>
    </location>
</feature>
<dbReference type="PANTHER" id="PTHR35391:SF5">
    <property type="entry name" value="DUF6590 DOMAIN-CONTAINING PROTEIN"/>
    <property type="match status" value="1"/>
</dbReference>
<dbReference type="AlphaFoldDB" id="A0A9W8RXS3"/>
<reference evidence="3" key="1">
    <citation type="submission" date="2022-09" db="EMBL/GenBank/DDBJ databases">
        <title>Fusarium specimens isolated from Avocado Roots.</title>
        <authorList>
            <person name="Stajich J."/>
            <person name="Roper C."/>
            <person name="Heimlech-Rivalta G."/>
        </authorList>
    </citation>
    <scope>NUCLEOTIDE SEQUENCE</scope>
    <source>
        <strain evidence="3">CF00136</strain>
    </source>
</reference>
<keyword evidence="4" id="KW-1185">Reference proteome</keyword>
<proteinExistence type="predicted"/>
<feature type="region of interest" description="Disordered" evidence="1">
    <location>
        <begin position="1"/>
        <end position="31"/>
    </location>
</feature>
<protein>
    <recommendedName>
        <fullName evidence="2">Oxidoreductase acuF-like C2H2 type zinc-finger domain-containing protein</fullName>
    </recommendedName>
</protein>
<dbReference type="PANTHER" id="PTHR35391">
    <property type="entry name" value="C2H2-TYPE DOMAIN-CONTAINING PROTEIN-RELATED"/>
    <property type="match status" value="1"/>
</dbReference>